<dbReference type="RefSeq" id="WP_248995316.1">
    <property type="nucleotide sequence ID" value="NZ_JAKIKP010000004.1"/>
</dbReference>
<comment type="caution">
    <text evidence="2">The sequence shown here is derived from an EMBL/GenBank/DDBJ whole genome shotgun (WGS) entry which is preliminary data.</text>
</comment>
<dbReference type="InterPro" id="IPR003709">
    <property type="entry name" value="VanY-like_core_dom"/>
</dbReference>
<evidence type="ECO:0000313" key="3">
    <source>
        <dbReference type="Proteomes" id="UP001139333"/>
    </source>
</evidence>
<dbReference type="EMBL" id="JAKIKP010000004">
    <property type="protein sequence ID" value="MCL1142640.1"/>
    <property type="molecule type" value="Genomic_DNA"/>
</dbReference>
<organism evidence="2 3">
    <name type="scientific">Shewanella gaetbuli</name>
    <dbReference type="NCBI Taxonomy" id="220752"/>
    <lineage>
        <taxon>Bacteria</taxon>
        <taxon>Pseudomonadati</taxon>
        <taxon>Pseudomonadota</taxon>
        <taxon>Gammaproteobacteria</taxon>
        <taxon>Alteromonadales</taxon>
        <taxon>Shewanellaceae</taxon>
        <taxon>Shewanella</taxon>
    </lineage>
</organism>
<dbReference type="PANTHER" id="PTHR34385">
    <property type="entry name" value="D-ALANYL-D-ALANINE CARBOXYPEPTIDASE"/>
    <property type="match status" value="1"/>
</dbReference>
<reference evidence="2" key="1">
    <citation type="submission" date="2022-01" db="EMBL/GenBank/DDBJ databases">
        <title>Whole genome-based taxonomy of the Shewanellaceae.</title>
        <authorList>
            <person name="Martin-Rodriguez A.J."/>
        </authorList>
    </citation>
    <scope>NUCLEOTIDE SEQUENCE</scope>
    <source>
        <strain evidence="2">DSM 16422</strain>
    </source>
</reference>
<dbReference type="InterPro" id="IPR052179">
    <property type="entry name" value="DD-CPase-like"/>
</dbReference>
<dbReference type="Pfam" id="PF02557">
    <property type="entry name" value="VanY"/>
    <property type="match status" value="1"/>
</dbReference>
<gene>
    <name evidence="2" type="ORF">L2672_08060</name>
</gene>
<dbReference type="Gene3D" id="3.30.1380.10">
    <property type="match status" value="1"/>
</dbReference>
<dbReference type="Proteomes" id="UP001139333">
    <property type="component" value="Unassembled WGS sequence"/>
</dbReference>
<name>A0A9X2CLJ6_9GAMM</name>
<evidence type="ECO:0000259" key="1">
    <source>
        <dbReference type="Pfam" id="PF02557"/>
    </source>
</evidence>
<dbReference type="GO" id="GO:0006508">
    <property type="term" value="P:proteolysis"/>
    <property type="evidence" value="ECO:0007669"/>
    <property type="project" value="InterPro"/>
</dbReference>
<proteinExistence type="predicted"/>
<accession>A0A9X2CLJ6</accession>
<dbReference type="GO" id="GO:0008233">
    <property type="term" value="F:peptidase activity"/>
    <property type="evidence" value="ECO:0007669"/>
    <property type="project" value="InterPro"/>
</dbReference>
<dbReference type="SUPFAM" id="SSF55166">
    <property type="entry name" value="Hedgehog/DD-peptidase"/>
    <property type="match status" value="1"/>
</dbReference>
<feature type="domain" description="D-alanyl-D-alanine carboxypeptidase-like core" evidence="1">
    <location>
        <begin position="28"/>
        <end position="181"/>
    </location>
</feature>
<sequence>MLVAKPKLTQPHLYGCDASALVPYQTTLLHPDALIAYEQMKHSIQADGLDIDICSGYRSFDKQLAIWNAKASGQRVLLDKHSKPVDIKTLNQTEIVDTILIWSALPGTSRHHWGTDIDVFDPRKISRDNLQLVSAEYQHSGPCHELYSWLKSNAFKFGFYFPFQQGKSGVSPEEWHLSYFPVAQQYTEDFCSDTLLTLLTPIEIHLKQDVLPRLNALVQHYVKYVARPNQ</sequence>
<protein>
    <submittedName>
        <fullName evidence="2">M15 family metallopeptidase</fullName>
    </submittedName>
</protein>
<dbReference type="AlphaFoldDB" id="A0A9X2CLJ6"/>
<dbReference type="PANTHER" id="PTHR34385:SF1">
    <property type="entry name" value="PEPTIDOGLYCAN L-ALANYL-D-GLUTAMATE ENDOPEPTIDASE CWLK"/>
    <property type="match status" value="1"/>
</dbReference>
<dbReference type="CDD" id="cd14847">
    <property type="entry name" value="DD-carboxypeptidase_like"/>
    <property type="match status" value="1"/>
</dbReference>
<keyword evidence="3" id="KW-1185">Reference proteome</keyword>
<dbReference type="InterPro" id="IPR009045">
    <property type="entry name" value="Zn_M74/Hedgehog-like"/>
</dbReference>
<evidence type="ECO:0000313" key="2">
    <source>
        <dbReference type="EMBL" id="MCL1142640.1"/>
    </source>
</evidence>